<feature type="region of interest" description="Disordered" evidence="1">
    <location>
        <begin position="47"/>
        <end position="66"/>
    </location>
</feature>
<evidence type="ECO:0008006" key="5">
    <source>
        <dbReference type="Google" id="ProtNLM"/>
    </source>
</evidence>
<accession>A0A317VXQ2</accession>
<feature type="signal peptide" evidence="2">
    <location>
        <begin position="1"/>
        <end position="18"/>
    </location>
</feature>
<keyword evidence="2" id="KW-0732">Signal</keyword>
<dbReference type="EMBL" id="MSFL01000016">
    <property type="protein sequence ID" value="PWY79134.1"/>
    <property type="molecule type" value="Genomic_DNA"/>
</dbReference>
<dbReference type="AlphaFoldDB" id="A0A317VXQ2"/>
<reference evidence="3 4" key="1">
    <citation type="submission" date="2016-12" db="EMBL/GenBank/DDBJ databases">
        <title>The genomes of Aspergillus section Nigri reveals drivers in fungal speciation.</title>
        <authorList>
            <consortium name="DOE Joint Genome Institute"/>
            <person name="Vesth T.C."/>
            <person name="Nybo J."/>
            <person name="Theobald S."/>
            <person name="Brandl J."/>
            <person name="Frisvad J.C."/>
            <person name="Nielsen K.F."/>
            <person name="Lyhne E.K."/>
            <person name="Kogle M.E."/>
            <person name="Kuo A."/>
            <person name="Riley R."/>
            <person name="Clum A."/>
            <person name="Nolan M."/>
            <person name="Lipzen A."/>
            <person name="Salamov A."/>
            <person name="Henrissat B."/>
            <person name="Wiebenga A."/>
            <person name="De Vries R.P."/>
            <person name="Grigoriev I.V."/>
            <person name="Mortensen U.H."/>
            <person name="Andersen M.R."/>
            <person name="Baker S.E."/>
        </authorList>
    </citation>
    <scope>NUCLEOTIDE SEQUENCE [LARGE SCALE GENOMIC DNA]</scope>
    <source>
        <strain evidence="3 4">CBS 117.55</strain>
    </source>
</reference>
<dbReference type="Proteomes" id="UP000247233">
    <property type="component" value="Unassembled WGS sequence"/>
</dbReference>
<evidence type="ECO:0000256" key="2">
    <source>
        <dbReference type="SAM" id="SignalP"/>
    </source>
</evidence>
<gene>
    <name evidence="3" type="ORF">BO70DRAFT_54973</name>
</gene>
<dbReference type="VEuPathDB" id="FungiDB:BO70DRAFT_54973"/>
<evidence type="ECO:0000313" key="4">
    <source>
        <dbReference type="Proteomes" id="UP000247233"/>
    </source>
</evidence>
<dbReference type="RefSeq" id="XP_025398354.1">
    <property type="nucleotide sequence ID" value="XM_025548535.1"/>
</dbReference>
<organism evidence="3 4">
    <name type="scientific">Aspergillus heteromorphus CBS 117.55</name>
    <dbReference type="NCBI Taxonomy" id="1448321"/>
    <lineage>
        <taxon>Eukaryota</taxon>
        <taxon>Fungi</taxon>
        <taxon>Dikarya</taxon>
        <taxon>Ascomycota</taxon>
        <taxon>Pezizomycotina</taxon>
        <taxon>Eurotiomycetes</taxon>
        <taxon>Eurotiomycetidae</taxon>
        <taxon>Eurotiales</taxon>
        <taxon>Aspergillaceae</taxon>
        <taxon>Aspergillus</taxon>
        <taxon>Aspergillus subgen. Circumdati</taxon>
    </lineage>
</organism>
<sequence>MLQIQVFVHLFRIAISLALLPLDNTILLAAYASEYIHIPLPGAPTTSISSGGGGGGTHADRRRCDGSGNGEFKARTVLITGINTPHGLALARRWYWEGYRVIGVDVAGSGHGYGHGYGKGLGLGLGLGVRSGGGKSRVLGGYYRIPAPASSTGAGAGSGSGYVARLVDVVQREKVDVWIPCSEFGLGVDLGLEDGAAKRVIEGRTECKCVTLDGEMAGVFGDREEFLGWLRDRGLPVVERHEVVSRDAIHKILHRSPGKVYRVRRGSLGVGMSEGEGEGVMLPKRTLSLTYSEVSEMQISREKPWVLVQQSRLGAFFAELVVVCGAVKAMKVYPDPEDERHRDSAGGGGGGGWGVSPVDRGLARAIRALVDRFAERGGPRMTGHLRLRLLVDEEIGEGSLRYVVQIDGEWGPETELSSLEAEMSTPPPPDDEFGLYQVVRRSDVRRVLPTLYPVVEQLDHALHEGSKMLFFWKNRQFSHLDPLPWWWQAHIYRPLRELEMIVNAGQVKRA</sequence>
<evidence type="ECO:0000256" key="1">
    <source>
        <dbReference type="SAM" id="MobiDB-lite"/>
    </source>
</evidence>
<feature type="chain" id="PRO_5016308766" description="NAD(P)-binding protein" evidence="2">
    <location>
        <begin position="19"/>
        <end position="510"/>
    </location>
</feature>
<dbReference type="OrthoDB" id="186626at2759"/>
<protein>
    <recommendedName>
        <fullName evidence="5">NAD(P)-binding protein</fullName>
    </recommendedName>
</protein>
<proteinExistence type="predicted"/>
<dbReference type="GeneID" id="37070772"/>
<comment type="caution">
    <text evidence="3">The sequence shown here is derived from an EMBL/GenBank/DDBJ whole genome shotgun (WGS) entry which is preliminary data.</text>
</comment>
<name>A0A317VXQ2_9EURO</name>
<evidence type="ECO:0000313" key="3">
    <source>
        <dbReference type="EMBL" id="PWY79134.1"/>
    </source>
</evidence>
<keyword evidence="4" id="KW-1185">Reference proteome</keyword>